<evidence type="ECO:0000256" key="3">
    <source>
        <dbReference type="ARBA" id="ARBA00022840"/>
    </source>
</evidence>
<dbReference type="PANTHER" id="PTHR43030">
    <property type="entry name" value="PHOSPHOENOLPYRUVATE SYNTHASE"/>
    <property type="match status" value="1"/>
</dbReference>
<reference evidence="6" key="1">
    <citation type="submission" date="2017-09" db="EMBL/GenBank/DDBJ databases">
        <title>Depth-based differentiation of microbial function through sediment-hosted aquifers and enrichment of novel symbionts in the deep terrestrial subsurface.</title>
        <authorList>
            <person name="Probst A.J."/>
            <person name="Ladd B."/>
            <person name="Jarett J.K."/>
            <person name="Geller-Mcgrath D.E."/>
            <person name="Sieber C.M.K."/>
            <person name="Emerson J.B."/>
            <person name="Anantharaman K."/>
            <person name="Thomas B.C."/>
            <person name="Malmstrom R."/>
            <person name="Stieglmeier M."/>
            <person name="Klingl A."/>
            <person name="Woyke T."/>
            <person name="Ryan C.M."/>
            <person name="Banfield J.F."/>
        </authorList>
    </citation>
    <scope>NUCLEOTIDE SEQUENCE [LARGE SCALE GENOMIC DNA]</scope>
</reference>
<keyword evidence="3" id="KW-0067">ATP-binding</keyword>
<proteinExistence type="inferred from homology"/>
<name>A0A2H0W5T4_9BACT</name>
<keyword evidence="2" id="KW-0547">Nucleotide-binding</keyword>
<dbReference type="GO" id="GO:0008986">
    <property type="term" value="F:pyruvate, water dikinase activity"/>
    <property type="evidence" value="ECO:0007669"/>
    <property type="project" value="InterPro"/>
</dbReference>
<evidence type="ECO:0000256" key="1">
    <source>
        <dbReference type="ARBA" id="ARBA00007837"/>
    </source>
</evidence>
<dbReference type="SUPFAM" id="SSF52009">
    <property type="entry name" value="Phosphohistidine domain"/>
    <property type="match status" value="1"/>
</dbReference>
<dbReference type="InterPro" id="IPR006319">
    <property type="entry name" value="PEP_synth"/>
</dbReference>
<dbReference type="InterPro" id="IPR036637">
    <property type="entry name" value="Phosphohistidine_dom_sf"/>
</dbReference>
<dbReference type="Proteomes" id="UP000231382">
    <property type="component" value="Unassembled WGS sequence"/>
</dbReference>
<feature type="domain" description="PEP-utilising enzyme mobile" evidence="4">
    <location>
        <begin position="19"/>
        <end position="59"/>
    </location>
</feature>
<dbReference type="PANTHER" id="PTHR43030:SF1">
    <property type="entry name" value="PHOSPHOENOLPYRUVATE SYNTHASE"/>
    <property type="match status" value="1"/>
</dbReference>
<evidence type="ECO:0000256" key="2">
    <source>
        <dbReference type="ARBA" id="ARBA00022741"/>
    </source>
</evidence>
<dbReference type="Gene3D" id="3.50.30.10">
    <property type="entry name" value="Phosphohistidine domain"/>
    <property type="match status" value="1"/>
</dbReference>
<dbReference type="Pfam" id="PF00391">
    <property type="entry name" value="PEP-utilizers"/>
    <property type="match status" value="1"/>
</dbReference>
<comment type="caution">
    <text evidence="5">The sequence shown here is derived from an EMBL/GenBank/DDBJ whole genome shotgun (WGS) entry which is preliminary data.</text>
</comment>
<organism evidence="5 6">
    <name type="scientific">Candidatus Berkelbacteria bacterium CG10_big_fil_rev_8_21_14_0_10_43_13</name>
    <dbReference type="NCBI Taxonomy" id="1974514"/>
    <lineage>
        <taxon>Bacteria</taxon>
        <taxon>Candidatus Berkelbacteria</taxon>
    </lineage>
</organism>
<accession>A0A2H0W5T4</accession>
<evidence type="ECO:0000313" key="5">
    <source>
        <dbReference type="EMBL" id="PIS07436.1"/>
    </source>
</evidence>
<comment type="similarity">
    <text evidence="1">Belongs to the PEP-utilizing enzyme family.</text>
</comment>
<sequence>MCLDSSISLLQSELDDCSGIICHAAIVARELKKPCIIGTKNATKILKDGDWVEVDAERGIVRKMA</sequence>
<dbReference type="EMBL" id="PEZW01000024">
    <property type="protein sequence ID" value="PIS07436.1"/>
    <property type="molecule type" value="Genomic_DNA"/>
</dbReference>
<evidence type="ECO:0000259" key="4">
    <source>
        <dbReference type="Pfam" id="PF00391"/>
    </source>
</evidence>
<protein>
    <recommendedName>
        <fullName evidence="4">PEP-utilising enzyme mobile domain-containing protein</fullName>
    </recommendedName>
</protein>
<gene>
    <name evidence="5" type="ORF">COT78_03595</name>
</gene>
<dbReference type="AlphaFoldDB" id="A0A2H0W5T4"/>
<dbReference type="GO" id="GO:0005524">
    <property type="term" value="F:ATP binding"/>
    <property type="evidence" value="ECO:0007669"/>
    <property type="project" value="UniProtKB-KW"/>
</dbReference>
<evidence type="ECO:0000313" key="6">
    <source>
        <dbReference type="Proteomes" id="UP000231382"/>
    </source>
</evidence>
<dbReference type="InterPro" id="IPR008279">
    <property type="entry name" value="PEP-util_enz_mobile_dom"/>
</dbReference>